<evidence type="ECO:0000256" key="2">
    <source>
        <dbReference type="SAM" id="MobiDB-lite"/>
    </source>
</evidence>
<gene>
    <name evidence="4" type="primary">UVR8</name>
    <name evidence="4" type="ORF">SNEC2469_LOCUS1927</name>
</gene>
<keyword evidence="5" id="KW-1185">Reference proteome</keyword>
<reference evidence="4" key="1">
    <citation type="submission" date="2021-02" db="EMBL/GenBank/DDBJ databases">
        <authorList>
            <person name="Dougan E. K."/>
            <person name="Rhodes N."/>
            <person name="Thang M."/>
            <person name="Chan C."/>
        </authorList>
    </citation>
    <scope>NUCLEOTIDE SEQUENCE</scope>
</reference>
<protein>
    <submittedName>
        <fullName evidence="4">UVR8 protein</fullName>
    </submittedName>
</protein>
<name>A0A812JGR4_9DINO</name>
<keyword evidence="3" id="KW-1133">Transmembrane helix</keyword>
<keyword evidence="3" id="KW-0472">Membrane</keyword>
<dbReference type="Gene3D" id="2.130.10.30">
    <property type="entry name" value="Regulator of chromosome condensation 1/beta-lactamase-inhibitor protein II"/>
    <property type="match status" value="2"/>
</dbReference>
<organism evidence="4 5">
    <name type="scientific">Symbiodinium necroappetens</name>
    <dbReference type="NCBI Taxonomy" id="1628268"/>
    <lineage>
        <taxon>Eukaryota</taxon>
        <taxon>Sar</taxon>
        <taxon>Alveolata</taxon>
        <taxon>Dinophyceae</taxon>
        <taxon>Suessiales</taxon>
        <taxon>Symbiodiniaceae</taxon>
        <taxon>Symbiodinium</taxon>
    </lineage>
</organism>
<dbReference type="PANTHER" id="PTHR45982:SF1">
    <property type="entry name" value="REGULATOR OF CHROMOSOME CONDENSATION"/>
    <property type="match status" value="1"/>
</dbReference>
<dbReference type="GO" id="GO:0005085">
    <property type="term" value="F:guanyl-nucleotide exchange factor activity"/>
    <property type="evidence" value="ECO:0007669"/>
    <property type="project" value="TreeGrafter"/>
</dbReference>
<evidence type="ECO:0000256" key="3">
    <source>
        <dbReference type="SAM" id="Phobius"/>
    </source>
</evidence>
<feature type="region of interest" description="Disordered" evidence="2">
    <location>
        <begin position="619"/>
        <end position="638"/>
    </location>
</feature>
<comment type="caution">
    <text evidence="4">The sequence shown here is derived from an EMBL/GenBank/DDBJ whole genome shotgun (WGS) entry which is preliminary data.</text>
</comment>
<dbReference type="Proteomes" id="UP000601435">
    <property type="component" value="Unassembled WGS sequence"/>
</dbReference>
<feature type="transmembrane region" description="Helical" evidence="3">
    <location>
        <begin position="50"/>
        <end position="71"/>
    </location>
</feature>
<feature type="repeat" description="RCC1" evidence="1">
    <location>
        <begin position="427"/>
        <end position="475"/>
    </location>
</feature>
<dbReference type="OrthoDB" id="5981550at2759"/>
<evidence type="ECO:0000256" key="1">
    <source>
        <dbReference type="PROSITE-ProRule" id="PRU00235"/>
    </source>
</evidence>
<dbReference type="InterPro" id="IPR051553">
    <property type="entry name" value="Ran_GTPase-activating"/>
</dbReference>
<evidence type="ECO:0000313" key="5">
    <source>
        <dbReference type="Proteomes" id="UP000601435"/>
    </source>
</evidence>
<keyword evidence="3" id="KW-0812">Transmembrane</keyword>
<feature type="repeat" description="RCC1" evidence="1">
    <location>
        <begin position="185"/>
        <end position="242"/>
    </location>
</feature>
<dbReference type="AlphaFoldDB" id="A0A812JGR4"/>
<proteinExistence type="predicted"/>
<dbReference type="InterPro" id="IPR009091">
    <property type="entry name" value="RCC1/BLIP-II"/>
</dbReference>
<dbReference type="SUPFAM" id="SSF50985">
    <property type="entry name" value="RCC1/BLIP-II"/>
    <property type="match status" value="1"/>
</dbReference>
<dbReference type="EMBL" id="CAJNJA010006277">
    <property type="protein sequence ID" value="CAE7208209.1"/>
    <property type="molecule type" value="Genomic_DNA"/>
</dbReference>
<dbReference type="Pfam" id="PF13540">
    <property type="entry name" value="RCC1_2"/>
    <property type="match status" value="2"/>
</dbReference>
<sequence length="638" mass="68107">LSQSIRRSQKDHLLVFVTAEAFSAGFLSVATSFPGVSGSASGIPLGLNSLWFGAFFSLFNMILGVAFYLWGARIGRLCFRRQWAAVVRFSEAWQKAARQRALRSNGFCCKAWYGERWKSHRSPSEGFIFWQCSPTAIVMHGAATSLGKLVPDGSRQDRHQPVFVHHEVQLVSAGWYHSLATLQTGETVAWGRNNCGQLGDGTRTDRTRPVPVLGPMALEGTKLMNAEQLAAGQDHSLAIVQVPGHGKSVVYGWGANVGKPVADEDRFTMVSPDVLYPQALIVVRIPSAGVELASSRASQQPLGLEDIVQISAGTSRHWGVVCVGSARTDMASSETVAPSLARSREDGSIVGLLFRKAIACPFHRRHRPCPCLPFLADSELGAKVVAQEEGWAREAPRTCRQAPTPVLEGVKSVVAGHCHCFALLESGECLGWGVNQHGCVRVGGDPEILAPVKVDLKEIVEIKAGDGTTLARLSNGEYAVWGRNWQNQIACLNDLGLNVALNWRPSDTVRGEVAVESMADSSNYDIKALMASKAALKEGRTPHGAAEVAAEFAGKAAMEVARASGASLQEAAAAAGRAAANAARTAGMTQGICAKLAAIAAGRAATELSSDVATAEEVPSRMQKRSWDVEACEQMGES</sequence>
<evidence type="ECO:0000313" key="4">
    <source>
        <dbReference type="EMBL" id="CAE7208209.1"/>
    </source>
</evidence>
<dbReference type="GO" id="GO:0005737">
    <property type="term" value="C:cytoplasm"/>
    <property type="evidence" value="ECO:0007669"/>
    <property type="project" value="TreeGrafter"/>
</dbReference>
<feature type="transmembrane region" description="Helical" evidence="3">
    <location>
        <begin position="12"/>
        <end position="30"/>
    </location>
</feature>
<accession>A0A812JGR4</accession>
<feature type="non-terminal residue" evidence="4">
    <location>
        <position position="1"/>
    </location>
</feature>
<dbReference type="InterPro" id="IPR000408">
    <property type="entry name" value="Reg_chr_condens"/>
</dbReference>
<dbReference type="PANTHER" id="PTHR45982">
    <property type="entry name" value="REGULATOR OF CHROMOSOME CONDENSATION"/>
    <property type="match status" value="1"/>
</dbReference>
<dbReference type="PROSITE" id="PS50012">
    <property type="entry name" value="RCC1_3"/>
    <property type="match status" value="2"/>
</dbReference>